<feature type="transmembrane region" description="Helical" evidence="1">
    <location>
        <begin position="245"/>
        <end position="263"/>
    </location>
</feature>
<dbReference type="EMBL" id="QGKL01000004">
    <property type="protein sequence ID" value="PWQ99569.1"/>
    <property type="molecule type" value="Genomic_DNA"/>
</dbReference>
<feature type="transmembrane region" description="Helical" evidence="1">
    <location>
        <begin position="272"/>
        <end position="292"/>
    </location>
</feature>
<dbReference type="PANTHER" id="PTHR23028:SF53">
    <property type="entry name" value="ACYL_TRANSF_3 DOMAIN-CONTAINING PROTEIN"/>
    <property type="match status" value="1"/>
</dbReference>
<dbReference type="GO" id="GO:0016020">
    <property type="term" value="C:membrane"/>
    <property type="evidence" value="ECO:0007669"/>
    <property type="project" value="TreeGrafter"/>
</dbReference>
<sequence>MQYRAEIDGLRALAVVPVVLFHAGITGFSGGFVGVDIFFVISGYLITSIILSEQQKDSFTLASFYERRARRILPALMFVVLISVIAAWYLLLPTELVDYGKSLISVGVFASNILFWQESDYFAATSEFIPLLHTWSLAVEEQFYLVFPLFMMATIAWLKRSRVLVLTALAVVSLLYCEWAWRHTPEANFFLAPSRAWELLAGVFCAFYLQHSRTISFGLKQVASVIGLFMTLFSIFFFTKAIPFPSFYALVPVVGTVLIILFAEGNTWVGRLLSLPVFVGIGLVSYSAYLWHQPLFVFARISSYEELAPLLLVGLSVLAFVLAYISWRWVEKPFRNRHWLTQKQVLWMALLCSVVLIALGAGLIMGDGFNERFADL</sequence>
<keyword evidence="3" id="KW-0808">Transferase</keyword>
<feature type="transmembrane region" description="Helical" evidence="1">
    <location>
        <begin position="163"/>
        <end position="181"/>
    </location>
</feature>
<reference evidence="3 4" key="1">
    <citation type="submission" date="2018-05" db="EMBL/GenBank/DDBJ databases">
        <title>Leucothrix arctica sp. nov., isolated from Arctic seawater.</title>
        <authorList>
            <person name="Choi A."/>
            <person name="Baek K."/>
        </authorList>
    </citation>
    <scope>NUCLEOTIDE SEQUENCE [LARGE SCALE GENOMIC DNA]</scope>
    <source>
        <strain evidence="3 4">IMCC9719</strain>
    </source>
</reference>
<keyword evidence="1" id="KW-1133">Transmembrane helix</keyword>
<feature type="transmembrane region" description="Helical" evidence="1">
    <location>
        <begin position="142"/>
        <end position="158"/>
    </location>
</feature>
<feature type="transmembrane region" description="Helical" evidence="1">
    <location>
        <begin position="345"/>
        <end position="366"/>
    </location>
</feature>
<dbReference type="OrthoDB" id="9767863at2"/>
<evidence type="ECO:0000259" key="2">
    <source>
        <dbReference type="Pfam" id="PF01757"/>
    </source>
</evidence>
<dbReference type="InterPro" id="IPR002656">
    <property type="entry name" value="Acyl_transf_3_dom"/>
</dbReference>
<keyword evidence="1" id="KW-0812">Transmembrane</keyword>
<comment type="caution">
    <text evidence="3">The sequence shown here is derived from an EMBL/GenBank/DDBJ whole genome shotgun (WGS) entry which is preliminary data.</text>
</comment>
<proteinExistence type="predicted"/>
<feature type="transmembrane region" description="Helical" evidence="1">
    <location>
        <begin position="7"/>
        <end position="25"/>
    </location>
</feature>
<feature type="transmembrane region" description="Helical" evidence="1">
    <location>
        <begin position="31"/>
        <end position="51"/>
    </location>
</feature>
<dbReference type="AlphaFoldDB" id="A0A317CMN0"/>
<evidence type="ECO:0000313" key="4">
    <source>
        <dbReference type="Proteomes" id="UP000245506"/>
    </source>
</evidence>
<protein>
    <submittedName>
        <fullName evidence="3">Acyltransferase</fullName>
    </submittedName>
</protein>
<feature type="transmembrane region" description="Helical" evidence="1">
    <location>
        <begin position="72"/>
        <end position="91"/>
    </location>
</feature>
<keyword evidence="4" id="KW-1185">Reference proteome</keyword>
<keyword evidence="1" id="KW-0472">Membrane</keyword>
<feature type="transmembrane region" description="Helical" evidence="1">
    <location>
        <begin position="187"/>
        <end position="209"/>
    </location>
</feature>
<accession>A0A317CMN0</accession>
<organism evidence="3 4">
    <name type="scientific">Leucothrix arctica</name>
    <dbReference type="NCBI Taxonomy" id="1481894"/>
    <lineage>
        <taxon>Bacteria</taxon>
        <taxon>Pseudomonadati</taxon>
        <taxon>Pseudomonadota</taxon>
        <taxon>Gammaproteobacteria</taxon>
        <taxon>Thiotrichales</taxon>
        <taxon>Thiotrichaceae</taxon>
        <taxon>Leucothrix</taxon>
    </lineage>
</organism>
<dbReference type="PANTHER" id="PTHR23028">
    <property type="entry name" value="ACETYLTRANSFERASE"/>
    <property type="match status" value="1"/>
</dbReference>
<name>A0A317CMN0_9GAMM</name>
<dbReference type="InterPro" id="IPR050879">
    <property type="entry name" value="Acyltransferase_3"/>
</dbReference>
<dbReference type="GO" id="GO:0016747">
    <property type="term" value="F:acyltransferase activity, transferring groups other than amino-acyl groups"/>
    <property type="evidence" value="ECO:0007669"/>
    <property type="project" value="InterPro"/>
</dbReference>
<evidence type="ECO:0000256" key="1">
    <source>
        <dbReference type="SAM" id="Phobius"/>
    </source>
</evidence>
<dbReference type="GO" id="GO:0009103">
    <property type="term" value="P:lipopolysaccharide biosynthetic process"/>
    <property type="evidence" value="ECO:0007669"/>
    <property type="project" value="TreeGrafter"/>
</dbReference>
<dbReference type="Proteomes" id="UP000245506">
    <property type="component" value="Unassembled WGS sequence"/>
</dbReference>
<keyword evidence="3" id="KW-0012">Acyltransferase</keyword>
<feature type="domain" description="Acyltransferase 3" evidence="2">
    <location>
        <begin position="5"/>
        <end position="327"/>
    </location>
</feature>
<dbReference type="Pfam" id="PF01757">
    <property type="entry name" value="Acyl_transf_3"/>
    <property type="match status" value="1"/>
</dbReference>
<evidence type="ECO:0000313" key="3">
    <source>
        <dbReference type="EMBL" id="PWQ99569.1"/>
    </source>
</evidence>
<gene>
    <name evidence="3" type="ORF">DKT75_00420</name>
</gene>
<feature type="transmembrane region" description="Helical" evidence="1">
    <location>
        <begin position="307"/>
        <end position="325"/>
    </location>
</feature>
<feature type="transmembrane region" description="Helical" evidence="1">
    <location>
        <begin position="221"/>
        <end position="239"/>
    </location>
</feature>
<dbReference type="RefSeq" id="WP_109821464.1">
    <property type="nucleotide sequence ID" value="NZ_QGKL01000004.1"/>
</dbReference>